<reference evidence="2" key="1">
    <citation type="journal article" date="2019" name="Sci. Rep.">
        <title>Draft genome of Tanacetum cinerariifolium, the natural source of mosquito coil.</title>
        <authorList>
            <person name="Yamashiro T."/>
            <person name="Shiraishi A."/>
            <person name="Satake H."/>
            <person name="Nakayama K."/>
        </authorList>
    </citation>
    <scope>NUCLEOTIDE SEQUENCE</scope>
</reference>
<feature type="domain" description="Reverse transcriptase Ty1/copia-type" evidence="1">
    <location>
        <begin position="62"/>
        <end position="146"/>
    </location>
</feature>
<gene>
    <name evidence="2" type="ORF">Tci_850207</name>
</gene>
<dbReference type="SUPFAM" id="SSF56672">
    <property type="entry name" value="DNA/RNA polymerases"/>
    <property type="match status" value="1"/>
</dbReference>
<dbReference type="InterPro" id="IPR043502">
    <property type="entry name" value="DNA/RNA_pol_sf"/>
</dbReference>
<protein>
    <submittedName>
        <fullName evidence="2">Ribonuclease H-like domain-containing protein</fullName>
    </submittedName>
</protein>
<dbReference type="InterPro" id="IPR013103">
    <property type="entry name" value="RVT_2"/>
</dbReference>
<feature type="non-terminal residue" evidence="2">
    <location>
        <position position="147"/>
    </location>
</feature>
<dbReference type="Pfam" id="PF07727">
    <property type="entry name" value="RVT_2"/>
    <property type="match status" value="1"/>
</dbReference>
<dbReference type="AlphaFoldDB" id="A0A699QZV8"/>
<evidence type="ECO:0000259" key="1">
    <source>
        <dbReference type="Pfam" id="PF07727"/>
    </source>
</evidence>
<dbReference type="EMBL" id="BKCJ011064626">
    <property type="protein sequence ID" value="GFC78237.1"/>
    <property type="molecule type" value="Genomic_DNA"/>
</dbReference>
<accession>A0A699QZV8</accession>
<comment type="caution">
    <text evidence="2">The sequence shown here is derived from an EMBL/GenBank/DDBJ whole genome shotgun (WGS) entry which is preliminary data.</text>
</comment>
<organism evidence="2">
    <name type="scientific">Tanacetum cinerariifolium</name>
    <name type="common">Dalmatian daisy</name>
    <name type="synonym">Chrysanthemum cinerariifolium</name>
    <dbReference type="NCBI Taxonomy" id="118510"/>
    <lineage>
        <taxon>Eukaryota</taxon>
        <taxon>Viridiplantae</taxon>
        <taxon>Streptophyta</taxon>
        <taxon>Embryophyta</taxon>
        <taxon>Tracheophyta</taxon>
        <taxon>Spermatophyta</taxon>
        <taxon>Magnoliopsida</taxon>
        <taxon>eudicotyledons</taxon>
        <taxon>Gunneridae</taxon>
        <taxon>Pentapetalae</taxon>
        <taxon>asterids</taxon>
        <taxon>campanulids</taxon>
        <taxon>Asterales</taxon>
        <taxon>Asteraceae</taxon>
        <taxon>Asteroideae</taxon>
        <taxon>Anthemideae</taxon>
        <taxon>Anthemidinae</taxon>
        <taxon>Tanacetum</taxon>
    </lineage>
</organism>
<name>A0A699QZV8_TANCI</name>
<proteinExistence type="predicted"/>
<evidence type="ECO:0000313" key="2">
    <source>
        <dbReference type="EMBL" id="GFC78237.1"/>
    </source>
</evidence>
<sequence>MVTRSRVGTTRPNPRYASHVSTISSLPQSYKEAFNEPNWRNSMFDEYKALIKNKTWTSVPCTQVEGVDIDETFSLVVKPGTIWIVLSLVISRHWHVHQLDVKNAFLHGDLAETIYMHQPLGFWDPEHPNYVCLLQRSLYGLKQAPRA</sequence>